<evidence type="ECO:0000313" key="12">
    <source>
        <dbReference type="EMBL" id="MFC3890883.1"/>
    </source>
</evidence>
<evidence type="ECO:0000256" key="6">
    <source>
        <dbReference type="ARBA" id="ARBA00022723"/>
    </source>
</evidence>
<dbReference type="InterPro" id="IPR013785">
    <property type="entry name" value="Aldolase_TIM"/>
</dbReference>
<comment type="subcellular location">
    <subcellularLocation>
        <location evidence="10">Cytoplasm</location>
    </subcellularLocation>
</comment>
<evidence type="ECO:0000256" key="1">
    <source>
        <dbReference type="ARBA" id="ARBA00003141"/>
    </source>
</evidence>
<organism evidence="12 13">
    <name type="scientific">Lentzea rhizosphaerae</name>
    <dbReference type="NCBI Taxonomy" id="2041025"/>
    <lineage>
        <taxon>Bacteria</taxon>
        <taxon>Bacillati</taxon>
        <taxon>Actinomycetota</taxon>
        <taxon>Actinomycetes</taxon>
        <taxon>Pseudonocardiales</taxon>
        <taxon>Pseudonocardiaceae</taxon>
        <taxon>Lentzea</taxon>
    </lineage>
</organism>
<comment type="cofactor">
    <cofactor evidence="10">
        <name>[4Fe-4S] cluster</name>
        <dbReference type="ChEBI" id="CHEBI:49883"/>
    </cofactor>
    <text evidence="10">Binds 1 [4Fe-4S] cluster. The cluster is coordinated with 3 cysteines and an exchangeable S-adenosyl-L-methionine.</text>
</comment>
<keyword evidence="5 10" id="KW-0949">S-adenosyl-L-methionine</keyword>
<evidence type="ECO:0000256" key="4">
    <source>
        <dbReference type="ARBA" id="ARBA00022485"/>
    </source>
</evidence>
<dbReference type="Pfam" id="PF04055">
    <property type="entry name" value="Radical_SAM"/>
    <property type="match status" value="1"/>
</dbReference>
<comment type="similarity">
    <text evidence="2 10">Belongs to the organic radical-activating enzymes family.</text>
</comment>
<dbReference type="SFLD" id="SFLDG01067">
    <property type="entry name" value="SPASM/twitch_domain_containing"/>
    <property type="match status" value="1"/>
</dbReference>
<comment type="caution">
    <text evidence="12">The sequence shown here is derived from an EMBL/GenBank/DDBJ whole genome shotgun (WGS) entry which is preliminary data.</text>
</comment>
<dbReference type="PANTHER" id="PTHR30352">
    <property type="entry name" value="PYRUVATE FORMATE-LYASE-ACTIVATING ENZYME"/>
    <property type="match status" value="1"/>
</dbReference>
<evidence type="ECO:0000256" key="7">
    <source>
        <dbReference type="ARBA" id="ARBA00023002"/>
    </source>
</evidence>
<feature type="domain" description="Radical SAM core" evidence="11">
    <location>
        <begin position="16"/>
        <end position="241"/>
    </location>
</feature>
<keyword evidence="6 10" id="KW-0479">Metal-binding</keyword>
<evidence type="ECO:0000313" key="13">
    <source>
        <dbReference type="Proteomes" id="UP001595690"/>
    </source>
</evidence>
<dbReference type="SFLD" id="SFLDS00029">
    <property type="entry name" value="Radical_SAM"/>
    <property type="match status" value="1"/>
</dbReference>
<evidence type="ECO:0000259" key="11">
    <source>
        <dbReference type="PROSITE" id="PS51918"/>
    </source>
</evidence>
<dbReference type="SUPFAM" id="SSF102114">
    <property type="entry name" value="Radical SAM enzymes"/>
    <property type="match status" value="1"/>
</dbReference>
<dbReference type="Proteomes" id="UP001595690">
    <property type="component" value="Unassembled WGS sequence"/>
</dbReference>
<dbReference type="EC" id="1.97.1.4" evidence="10"/>
<proteinExistence type="inferred from homology"/>
<dbReference type="PANTHER" id="PTHR30352:SF5">
    <property type="entry name" value="PYRUVATE FORMATE-LYASE 1-ACTIVATING ENZYME"/>
    <property type="match status" value="1"/>
</dbReference>
<evidence type="ECO:0000256" key="10">
    <source>
        <dbReference type="RuleBase" id="RU362053"/>
    </source>
</evidence>
<dbReference type="InterPro" id="IPR058240">
    <property type="entry name" value="rSAM_sf"/>
</dbReference>
<dbReference type="SFLD" id="SFLDG01066">
    <property type="entry name" value="organic_radical-activating_enz"/>
    <property type="match status" value="1"/>
</dbReference>
<gene>
    <name evidence="12" type="primary">pflA</name>
    <name evidence="12" type="ORF">ACFOWZ_05305</name>
</gene>
<dbReference type="RefSeq" id="WP_382369596.1">
    <property type="nucleotide sequence ID" value="NZ_JBHRZI010000008.1"/>
</dbReference>
<dbReference type="NCBIfam" id="TIGR02493">
    <property type="entry name" value="PFLA"/>
    <property type="match status" value="1"/>
</dbReference>
<evidence type="ECO:0000256" key="9">
    <source>
        <dbReference type="ARBA" id="ARBA00023014"/>
    </source>
</evidence>
<accession>A0ABV8BKM7</accession>
<protein>
    <recommendedName>
        <fullName evidence="3 10">Pyruvate formate-lyase-activating enzyme</fullName>
        <ecNumber evidence="10">1.97.1.4</ecNumber>
    </recommendedName>
</protein>
<dbReference type="Gene3D" id="3.20.20.70">
    <property type="entry name" value="Aldolase class I"/>
    <property type="match status" value="1"/>
</dbReference>
<keyword evidence="9 10" id="KW-0411">Iron-sulfur</keyword>
<sequence>MSTTGSVHSWDIATAVDGPGTRFVLFLSGCPLRCLYCHNPDTWHMRDGHRMTVEDVVAEMAKYRRFIEVAGGGMTISGGEPLLQPDFTTAVFHRAKELGLHTALDTSGFLGARATDELLADTDLVLLDIKSWDPVVYRHVTGGEVTPTLEFARRLSALGKPMWIRFVLVPGHTDAVDNVEGIASFVSTLDAVERVEVLPFHKLGAPKYAELGIPFPLENVPTPDTALIQRVRDQFSACGVPVH</sequence>
<comment type="function">
    <text evidence="1 10">Activation of pyruvate formate-lyase under anaerobic conditions by generation of an organic free radical, using S-adenosylmethionine and reduced flavodoxin as cosubstrates to produce 5'-deoxy-adenosine.</text>
</comment>
<dbReference type="InterPro" id="IPR012838">
    <property type="entry name" value="PFL1_activating"/>
</dbReference>
<name>A0ABV8BKM7_9PSEU</name>
<dbReference type="PROSITE" id="PS01087">
    <property type="entry name" value="RADICAL_ACTIVATING"/>
    <property type="match status" value="1"/>
</dbReference>
<evidence type="ECO:0000256" key="5">
    <source>
        <dbReference type="ARBA" id="ARBA00022691"/>
    </source>
</evidence>
<dbReference type="PROSITE" id="PS51918">
    <property type="entry name" value="RADICAL_SAM"/>
    <property type="match status" value="1"/>
</dbReference>
<evidence type="ECO:0000256" key="2">
    <source>
        <dbReference type="ARBA" id="ARBA00009777"/>
    </source>
</evidence>
<keyword evidence="8 10" id="KW-0408">Iron</keyword>
<keyword evidence="7 10" id="KW-0560">Oxidoreductase</keyword>
<dbReference type="GO" id="GO:0043365">
    <property type="term" value="F:[formate-C-acetyltransferase]-activating enzyme activity"/>
    <property type="evidence" value="ECO:0007669"/>
    <property type="project" value="UniProtKB-EC"/>
</dbReference>
<keyword evidence="12" id="KW-0670">Pyruvate</keyword>
<reference evidence="13" key="1">
    <citation type="journal article" date="2019" name="Int. J. Syst. Evol. Microbiol.">
        <title>The Global Catalogue of Microorganisms (GCM) 10K type strain sequencing project: providing services to taxonomists for standard genome sequencing and annotation.</title>
        <authorList>
            <consortium name="The Broad Institute Genomics Platform"/>
            <consortium name="The Broad Institute Genome Sequencing Center for Infectious Disease"/>
            <person name="Wu L."/>
            <person name="Ma J."/>
        </authorList>
    </citation>
    <scope>NUCLEOTIDE SEQUENCE [LARGE SCALE GENOMIC DNA]</scope>
    <source>
        <strain evidence="13">CGMCC 4.7405</strain>
    </source>
</reference>
<dbReference type="EMBL" id="JBHRZI010000008">
    <property type="protein sequence ID" value="MFC3890883.1"/>
    <property type="molecule type" value="Genomic_DNA"/>
</dbReference>
<keyword evidence="10" id="KW-0963">Cytoplasm</keyword>
<dbReference type="InterPro" id="IPR007197">
    <property type="entry name" value="rSAM"/>
</dbReference>
<keyword evidence="13" id="KW-1185">Reference proteome</keyword>
<dbReference type="InterPro" id="IPR001989">
    <property type="entry name" value="Radical_activat_CS"/>
</dbReference>
<dbReference type="InterPro" id="IPR034457">
    <property type="entry name" value="Organic_radical-activating"/>
</dbReference>
<keyword evidence="4 10" id="KW-0004">4Fe-4S</keyword>
<comment type="catalytic activity">
    <reaction evidence="10">
        <text>glycyl-[formate C-acetyltransferase] + reduced [flavodoxin] + S-adenosyl-L-methionine = glycin-2-yl radical-[formate C-acetyltransferase] + semiquinone [flavodoxin] + 5'-deoxyadenosine + L-methionine + H(+)</text>
        <dbReference type="Rhea" id="RHEA:19225"/>
        <dbReference type="Rhea" id="RHEA-COMP:10622"/>
        <dbReference type="Rhea" id="RHEA-COMP:12190"/>
        <dbReference type="Rhea" id="RHEA-COMP:12191"/>
        <dbReference type="Rhea" id="RHEA-COMP:14480"/>
        <dbReference type="ChEBI" id="CHEBI:15378"/>
        <dbReference type="ChEBI" id="CHEBI:17319"/>
        <dbReference type="ChEBI" id="CHEBI:29947"/>
        <dbReference type="ChEBI" id="CHEBI:32722"/>
        <dbReference type="ChEBI" id="CHEBI:57618"/>
        <dbReference type="ChEBI" id="CHEBI:57844"/>
        <dbReference type="ChEBI" id="CHEBI:59789"/>
        <dbReference type="ChEBI" id="CHEBI:140311"/>
        <dbReference type="EC" id="1.97.1.4"/>
    </reaction>
</comment>
<evidence type="ECO:0000256" key="8">
    <source>
        <dbReference type="ARBA" id="ARBA00023004"/>
    </source>
</evidence>
<evidence type="ECO:0000256" key="3">
    <source>
        <dbReference type="ARBA" id="ARBA00021356"/>
    </source>
</evidence>
<dbReference type="CDD" id="cd01335">
    <property type="entry name" value="Radical_SAM"/>
    <property type="match status" value="1"/>
</dbReference>